<accession>A0A3N4M862</accession>
<dbReference type="OrthoDB" id="9807874at2"/>
<keyword evidence="4" id="KW-0378">Hydrolase</keyword>
<gene>
    <name evidence="9" type="ORF">EG028_19265</name>
</gene>
<reference evidence="10" key="1">
    <citation type="submission" date="2018-11" db="EMBL/GenBank/DDBJ databases">
        <title>Chitinophaga lutea sp.nov., isolate from arsenic contaminated soil.</title>
        <authorList>
            <person name="Zong Y."/>
        </authorList>
    </citation>
    <scope>NUCLEOTIDE SEQUENCE [LARGE SCALE GENOMIC DNA]</scope>
    <source>
        <strain evidence="10">YLT18</strain>
    </source>
</reference>
<protein>
    <submittedName>
        <fullName evidence="9">Rhomboid family intramembrane serine protease</fullName>
    </submittedName>
</protein>
<evidence type="ECO:0000313" key="10">
    <source>
        <dbReference type="Proteomes" id="UP000279089"/>
    </source>
</evidence>
<keyword evidence="10" id="KW-1185">Reference proteome</keyword>
<evidence type="ECO:0000256" key="1">
    <source>
        <dbReference type="ARBA" id="ARBA00004141"/>
    </source>
</evidence>
<dbReference type="GO" id="GO:0016020">
    <property type="term" value="C:membrane"/>
    <property type="evidence" value="ECO:0007669"/>
    <property type="project" value="UniProtKB-SubCell"/>
</dbReference>
<comment type="similarity">
    <text evidence="2">Belongs to the peptidase S54 family.</text>
</comment>
<dbReference type="SUPFAM" id="SSF144091">
    <property type="entry name" value="Rhomboid-like"/>
    <property type="match status" value="1"/>
</dbReference>
<comment type="subcellular location">
    <subcellularLocation>
        <location evidence="1">Membrane</location>
        <topology evidence="1">Multi-pass membrane protein</topology>
    </subcellularLocation>
</comment>
<keyword evidence="3 7" id="KW-0812">Transmembrane</keyword>
<dbReference type="AlphaFoldDB" id="A0A3N4M862"/>
<evidence type="ECO:0000256" key="3">
    <source>
        <dbReference type="ARBA" id="ARBA00022692"/>
    </source>
</evidence>
<keyword evidence="6 7" id="KW-0472">Membrane</keyword>
<feature type="domain" description="Peptidase S54 rhomboid" evidence="8">
    <location>
        <begin position="39"/>
        <end position="186"/>
    </location>
</feature>
<evidence type="ECO:0000256" key="2">
    <source>
        <dbReference type="ARBA" id="ARBA00009045"/>
    </source>
</evidence>
<evidence type="ECO:0000259" key="8">
    <source>
        <dbReference type="Pfam" id="PF01694"/>
    </source>
</evidence>
<feature type="transmembrane region" description="Helical" evidence="7">
    <location>
        <begin position="136"/>
        <end position="158"/>
    </location>
</feature>
<name>A0A3N4M862_9BACT</name>
<evidence type="ECO:0000256" key="4">
    <source>
        <dbReference type="ARBA" id="ARBA00022801"/>
    </source>
</evidence>
<keyword evidence="5 7" id="KW-1133">Transmembrane helix</keyword>
<proteinExistence type="inferred from homology"/>
<dbReference type="PANTHER" id="PTHR43731:SF14">
    <property type="entry name" value="PRESENILIN-ASSOCIATED RHOMBOID-LIKE PROTEIN, MITOCHONDRIAL"/>
    <property type="match status" value="1"/>
</dbReference>
<dbReference type="EMBL" id="RMBX01000010">
    <property type="protein sequence ID" value="RPD39774.1"/>
    <property type="molecule type" value="Genomic_DNA"/>
</dbReference>
<feature type="transmembrane region" description="Helical" evidence="7">
    <location>
        <begin position="83"/>
        <end position="102"/>
    </location>
</feature>
<keyword evidence="9" id="KW-0645">Protease</keyword>
<dbReference type="RefSeq" id="WP_120515912.1">
    <property type="nucleotide sequence ID" value="NZ_QXZY01000004.1"/>
</dbReference>
<dbReference type="Proteomes" id="UP000279089">
    <property type="component" value="Unassembled WGS sequence"/>
</dbReference>
<dbReference type="Pfam" id="PF01694">
    <property type="entry name" value="Rhomboid"/>
    <property type="match status" value="1"/>
</dbReference>
<comment type="caution">
    <text evidence="9">The sequence shown here is derived from an EMBL/GenBank/DDBJ whole genome shotgun (WGS) entry which is preliminary data.</text>
</comment>
<sequence>MTLTIAIIIVTCLVSITSFNKPDQIDKLSFWPYRVSHNNQYYRYITSGFVHADWNHLFFNMLTLYFFGSVAESNMQMFLGGKVYYVILYVLGLVLPDVSTYFKYKDIYGYRSIGASGAVSAILFSSIFFEPWNTILVFFIPIWAIVYGGLFLGYSVYMSKRGGDGINHDAHFWGAVLGLVFPIVMRPELAKLFLEQLLRPFN</sequence>
<dbReference type="Gene3D" id="1.20.1540.10">
    <property type="entry name" value="Rhomboid-like"/>
    <property type="match status" value="1"/>
</dbReference>
<dbReference type="InterPro" id="IPR050925">
    <property type="entry name" value="Rhomboid_protease_S54"/>
</dbReference>
<evidence type="ECO:0000256" key="6">
    <source>
        <dbReference type="ARBA" id="ARBA00023136"/>
    </source>
</evidence>
<dbReference type="InterPro" id="IPR022764">
    <property type="entry name" value="Peptidase_S54_rhomboid_dom"/>
</dbReference>
<organism evidence="9 10">
    <name type="scientific">Chitinophaga barathri</name>
    <dbReference type="NCBI Taxonomy" id="1647451"/>
    <lineage>
        <taxon>Bacteria</taxon>
        <taxon>Pseudomonadati</taxon>
        <taxon>Bacteroidota</taxon>
        <taxon>Chitinophagia</taxon>
        <taxon>Chitinophagales</taxon>
        <taxon>Chitinophagaceae</taxon>
        <taxon>Chitinophaga</taxon>
    </lineage>
</organism>
<dbReference type="PANTHER" id="PTHR43731">
    <property type="entry name" value="RHOMBOID PROTEASE"/>
    <property type="match status" value="1"/>
</dbReference>
<evidence type="ECO:0000313" key="9">
    <source>
        <dbReference type="EMBL" id="RPD39774.1"/>
    </source>
</evidence>
<evidence type="ECO:0000256" key="7">
    <source>
        <dbReference type="SAM" id="Phobius"/>
    </source>
</evidence>
<dbReference type="GO" id="GO:0004252">
    <property type="term" value="F:serine-type endopeptidase activity"/>
    <property type="evidence" value="ECO:0007669"/>
    <property type="project" value="InterPro"/>
</dbReference>
<feature type="transmembrane region" description="Helical" evidence="7">
    <location>
        <begin position="108"/>
        <end position="129"/>
    </location>
</feature>
<dbReference type="InterPro" id="IPR035952">
    <property type="entry name" value="Rhomboid-like_sf"/>
</dbReference>
<evidence type="ECO:0000256" key="5">
    <source>
        <dbReference type="ARBA" id="ARBA00022989"/>
    </source>
</evidence>
<dbReference type="GO" id="GO:0006508">
    <property type="term" value="P:proteolysis"/>
    <property type="evidence" value="ECO:0007669"/>
    <property type="project" value="UniProtKB-KW"/>
</dbReference>